<dbReference type="InterPro" id="IPR002867">
    <property type="entry name" value="IBR_dom"/>
</dbReference>
<evidence type="ECO:0000256" key="1">
    <source>
        <dbReference type="ARBA" id="ARBA00022723"/>
    </source>
</evidence>
<feature type="compositionally biased region" description="Polar residues" evidence="5">
    <location>
        <begin position="153"/>
        <end position="170"/>
    </location>
</feature>
<feature type="region of interest" description="Disordered" evidence="5">
    <location>
        <begin position="101"/>
        <end position="127"/>
    </location>
</feature>
<comment type="caution">
    <text evidence="7">The sequence shown here is derived from an EMBL/GenBank/DDBJ whole genome shotgun (WGS) entry which is preliminary data.</text>
</comment>
<dbReference type="Gene3D" id="1.20.120.1750">
    <property type="match status" value="1"/>
</dbReference>
<feature type="compositionally biased region" description="Polar residues" evidence="5">
    <location>
        <begin position="103"/>
        <end position="119"/>
    </location>
</feature>
<dbReference type="InterPro" id="IPR031127">
    <property type="entry name" value="E3_UB_ligase_RBR"/>
</dbReference>
<feature type="region of interest" description="Disordered" evidence="5">
    <location>
        <begin position="144"/>
        <end position="179"/>
    </location>
</feature>
<dbReference type="Pfam" id="PF01485">
    <property type="entry name" value="IBR"/>
    <property type="match status" value="1"/>
</dbReference>
<evidence type="ECO:0000256" key="5">
    <source>
        <dbReference type="SAM" id="MobiDB-lite"/>
    </source>
</evidence>
<dbReference type="Proteomes" id="UP001243330">
    <property type="component" value="Unassembled WGS sequence"/>
</dbReference>
<keyword evidence="8" id="KW-1185">Reference proteome</keyword>
<sequence length="373" mass="41705">MICHDIDEETLHLVIQMQLEDLEHMKNCRKGKQKEGSLPDSEFAFETYQSELKTCEQRVSDRTMSRSIQKATRTDGKLVTVFAAQERQAERDREIALRLSRGETVNQNSFQTSANSKTTSPDEDMSDLDADMLRKLQKLYMSADADDDETLDQPESSSWAASRSDMNGTTKPVKRIPVDNHRPVLGSKLVGQFRAKEVEFSTPNRTYCHQPTCSTFVPVEFIKNDIATCPRCVYKTCAICKGADHQGKDCSQDTATQFLLQVAAENGWQRCFSCRRVVELEHGCNHMKMLTLGISTLRGGHGWLKGRHRIWSRTMNAHIRPGDIAAVSSIAKNATTLCLDSSTNASGVESVLVGGAVSIAFNKNTFHPAFIIY</sequence>
<dbReference type="CDD" id="cd20335">
    <property type="entry name" value="BRcat_RBR"/>
    <property type="match status" value="1"/>
</dbReference>
<evidence type="ECO:0000259" key="6">
    <source>
        <dbReference type="Pfam" id="PF01485"/>
    </source>
</evidence>
<keyword evidence="2" id="KW-0863">Zinc-finger</keyword>
<evidence type="ECO:0000256" key="2">
    <source>
        <dbReference type="ARBA" id="ARBA00022771"/>
    </source>
</evidence>
<dbReference type="SUPFAM" id="SSF57850">
    <property type="entry name" value="RING/U-box"/>
    <property type="match status" value="1"/>
</dbReference>
<organism evidence="7 8">
    <name type="scientific">Colletotrichum chrysophilum</name>
    <dbReference type="NCBI Taxonomy" id="1836956"/>
    <lineage>
        <taxon>Eukaryota</taxon>
        <taxon>Fungi</taxon>
        <taxon>Dikarya</taxon>
        <taxon>Ascomycota</taxon>
        <taxon>Pezizomycotina</taxon>
        <taxon>Sordariomycetes</taxon>
        <taxon>Hypocreomycetidae</taxon>
        <taxon>Glomerellales</taxon>
        <taxon>Glomerellaceae</taxon>
        <taxon>Colletotrichum</taxon>
        <taxon>Colletotrichum gloeosporioides species complex</taxon>
    </lineage>
</organism>
<feature type="domain" description="IBR" evidence="6">
    <location>
        <begin position="195"/>
        <end position="250"/>
    </location>
</feature>
<keyword evidence="4" id="KW-0862">Zinc</keyword>
<evidence type="ECO:0000256" key="4">
    <source>
        <dbReference type="ARBA" id="ARBA00022833"/>
    </source>
</evidence>
<name>A0AAD9E5X9_9PEZI</name>
<dbReference type="GO" id="GO:0004842">
    <property type="term" value="F:ubiquitin-protein transferase activity"/>
    <property type="evidence" value="ECO:0007669"/>
    <property type="project" value="InterPro"/>
</dbReference>
<gene>
    <name evidence="7" type="ORF">CCHR01_18528</name>
</gene>
<dbReference type="EMBL" id="JAQOWY010000758">
    <property type="protein sequence ID" value="KAK1838844.1"/>
    <property type="molecule type" value="Genomic_DNA"/>
</dbReference>
<dbReference type="AlphaFoldDB" id="A0AAD9E5X9"/>
<reference evidence="7" key="1">
    <citation type="submission" date="2023-01" db="EMBL/GenBank/DDBJ databases">
        <title>Colletotrichum chrysophilum M932 genome sequence.</title>
        <authorList>
            <person name="Baroncelli R."/>
        </authorList>
    </citation>
    <scope>NUCLEOTIDE SEQUENCE</scope>
    <source>
        <strain evidence="7">M932</strain>
    </source>
</reference>
<dbReference type="GO" id="GO:0016567">
    <property type="term" value="P:protein ubiquitination"/>
    <property type="evidence" value="ECO:0007669"/>
    <property type="project" value="InterPro"/>
</dbReference>
<proteinExistence type="predicted"/>
<evidence type="ECO:0000256" key="3">
    <source>
        <dbReference type="ARBA" id="ARBA00022786"/>
    </source>
</evidence>
<keyword evidence="1" id="KW-0479">Metal-binding</keyword>
<dbReference type="PANTHER" id="PTHR11685">
    <property type="entry name" value="RBR FAMILY RING FINGER AND IBR DOMAIN-CONTAINING"/>
    <property type="match status" value="1"/>
</dbReference>
<keyword evidence="3" id="KW-0833">Ubl conjugation pathway</keyword>
<dbReference type="GO" id="GO:0008270">
    <property type="term" value="F:zinc ion binding"/>
    <property type="evidence" value="ECO:0007669"/>
    <property type="project" value="UniProtKB-KW"/>
</dbReference>
<evidence type="ECO:0000313" key="8">
    <source>
        <dbReference type="Proteomes" id="UP001243330"/>
    </source>
</evidence>
<evidence type="ECO:0000313" key="7">
    <source>
        <dbReference type="EMBL" id="KAK1838844.1"/>
    </source>
</evidence>
<accession>A0AAD9E5X9</accession>
<protein>
    <submittedName>
        <fullName evidence="7">Ibr domain-containing protein</fullName>
    </submittedName>
</protein>